<accession>A0ABQ9K2J6</accession>
<dbReference type="PANTHER" id="PTHR44303">
    <property type="entry name" value="DNAJ HOMOLOG SUBFAMILY C MEMBER 16"/>
    <property type="match status" value="1"/>
</dbReference>
<name>A0ABQ9K2J6_9CUCU</name>
<feature type="domain" description="J" evidence="4">
    <location>
        <begin position="28"/>
        <end position="93"/>
    </location>
</feature>
<gene>
    <name evidence="5" type="ORF">NQ317_008939</name>
</gene>
<evidence type="ECO:0000256" key="3">
    <source>
        <dbReference type="SAM" id="SignalP"/>
    </source>
</evidence>
<keyword evidence="2" id="KW-0812">Transmembrane</keyword>
<feature type="region of interest" description="Disordered" evidence="1">
    <location>
        <begin position="642"/>
        <end position="661"/>
    </location>
</feature>
<keyword evidence="6" id="KW-1185">Reference proteome</keyword>
<feature type="signal peptide" evidence="3">
    <location>
        <begin position="1"/>
        <end position="24"/>
    </location>
</feature>
<dbReference type="InterPro" id="IPR036249">
    <property type="entry name" value="Thioredoxin-like_sf"/>
</dbReference>
<dbReference type="SMART" id="SM00271">
    <property type="entry name" value="DnaJ"/>
    <property type="match status" value="1"/>
</dbReference>
<dbReference type="InterPro" id="IPR036869">
    <property type="entry name" value="J_dom_sf"/>
</dbReference>
<dbReference type="Proteomes" id="UP001162164">
    <property type="component" value="Unassembled WGS sequence"/>
</dbReference>
<keyword evidence="2" id="KW-0472">Membrane</keyword>
<dbReference type="Gene3D" id="3.40.30.10">
    <property type="entry name" value="Glutaredoxin"/>
    <property type="match status" value="1"/>
</dbReference>
<dbReference type="PANTHER" id="PTHR44303:SF2">
    <property type="entry name" value="DNAJ HOMOLOG SUBFAMILY C MEMBER 16"/>
    <property type="match status" value="1"/>
</dbReference>
<dbReference type="SUPFAM" id="SSF52833">
    <property type="entry name" value="Thioredoxin-like"/>
    <property type="match status" value="1"/>
</dbReference>
<dbReference type="InterPro" id="IPR001623">
    <property type="entry name" value="DnaJ_domain"/>
</dbReference>
<organism evidence="5 6">
    <name type="scientific">Molorchus minor</name>
    <dbReference type="NCBI Taxonomy" id="1323400"/>
    <lineage>
        <taxon>Eukaryota</taxon>
        <taxon>Metazoa</taxon>
        <taxon>Ecdysozoa</taxon>
        <taxon>Arthropoda</taxon>
        <taxon>Hexapoda</taxon>
        <taxon>Insecta</taxon>
        <taxon>Pterygota</taxon>
        <taxon>Neoptera</taxon>
        <taxon>Endopterygota</taxon>
        <taxon>Coleoptera</taxon>
        <taxon>Polyphaga</taxon>
        <taxon>Cucujiformia</taxon>
        <taxon>Chrysomeloidea</taxon>
        <taxon>Cerambycidae</taxon>
        <taxon>Lamiinae</taxon>
        <taxon>Monochamini</taxon>
        <taxon>Molorchus</taxon>
    </lineage>
</organism>
<feature type="chain" id="PRO_5045358088" description="J domain-containing protein" evidence="3">
    <location>
        <begin position="25"/>
        <end position="661"/>
    </location>
</feature>
<dbReference type="EMBL" id="JAPWTJ010000059">
    <property type="protein sequence ID" value="KAJ8983813.1"/>
    <property type="molecule type" value="Genomic_DNA"/>
</dbReference>
<dbReference type="Gene3D" id="1.10.287.110">
    <property type="entry name" value="DnaJ domain"/>
    <property type="match status" value="1"/>
</dbReference>
<dbReference type="InterPro" id="IPR052448">
    <property type="entry name" value="DnaJ_C16_autophagy_reg"/>
</dbReference>
<evidence type="ECO:0000313" key="5">
    <source>
        <dbReference type="EMBL" id="KAJ8983813.1"/>
    </source>
</evidence>
<evidence type="ECO:0000256" key="1">
    <source>
        <dbReference type="SAM" id="MobiDB-lite"/>
    </source>
</evidence>
<dbReference type="CDD" id="cd06257">
    <property type="entry name" value="DnaJ"/>
    <property type="match status" value="1"/>
</dbReference>
<sequence length="661" mass="77777">MRWAPQLWLCQSYVLIYLLWSVLGELDNPYTILRVHRKASQQEIRKAYKQLAKEWHPDKSDHPDAERRFVDIKQAYELLSDPDRRKRQYDKIIVPKSEKIPYLIFFYTDWCFQCLQSAPYCRKIVDYLGPLGINFATVHSGREPNLSRRLSIHTLPCLVLVLDGNIYVYKETITSITKIIEFIRAKMPYKMVAKVKENDIDSFLSGWEDNRVRSLIFEPKQSVRLRYLVTAYYFRHRVAFGYVNSQEIRDMYQVPNDMDTVLLFNENTSYPMAFIRMKDISTTTLHDVISSNQYLTLPRLSSQEILEALCPCEWNKPRKKLCVVLVTEASHSYDPHRQSFRSYAQSSPYGTERVRFAYIYHDKQAEFVNSLIPEGKLVEPLLKIVILWRKDTSHIKYEWVDAKWEVETDLNETTQLLESKISTLLKSSEALAYETFVKDLFDEHAKGTFSKIITKIMNFAESCYDGMNKDQILPALSVLGTMIFILALGYFMSYLVRLEEENIQKQKAKAKSGNNNNDTTKIDYQPELHLHELRSETYNALVRLLKPGCRTIVLVLDMQSRQQLIPSFHKAVWPYRKNKTLMFSYMYIERGLNWYKELLQMSLPEERELNINPRNCVGTVLSLNGHRKYFCVFHVKHTEKKKKEPKDLRNSGKKTVRVEPL</sequence>
<dbReference type="SUPFAM" id="SSF46565">
    <property type="entry name" value="Chaperone J-domain"/>
    <property type="match status" value="1"/>
</dbReference>
<keyword evidence="3" id="KW-0732">Signal</keyword>
<dbReference type="PROSITE" id="PS50076">
    <property type="entry name" value="DNAJ_2"/>
    <property type="match status" value="1"/>
</dbReference>
<feature type="transmembrane region" description="Helical" evidence="2">
    <location>
        <begin position="472"/>
        <end position="496"/>
    </location>
</feature>
<dbReference type="PRINTS" id="PR00625">
    <property type="entry name" value="JDOMAIN"/>
</dbReference>
<evidence type="ECO:0000259" key="4">
    <source>
        <dbReference type="PROSITE" id="PS50076"/>
    </source>
</evidence>
<dbReference type="Pfam" id="PF00226">
    <property type="entry name" value="DnaJ"/>
    <property type="match status" value="1"/>
</dbReference>
<proteinExistence type="predicted"/>
<evidence type="ECO:0000313" key="6">
    <source>
        <dbReference type="Proteomes" id="UP001162164"/>
    </source>
</evidence>
<protein>
    <recommendedName>
        <fullName evidence="4">J domain-containing protein</fullName>
    </recommendedName>
</protein>
<keyword evidence="2" id="KW-1133">Transmembrane helix</keyword>
<evidence type="ECO:0000256" key="2">
    <source>
        <dbReference type="SAM" id="Phobius"/>
    </source>
</evidence>
<reference evidence="5" key="1">
    <citation type="journal article" date="2023" name="Insect Mol. Biol.">
        <title>Genome sequencing provides insights into the evolution of gene families encoding plant cell wall-degrading enzymes in longhorned beetles.</title>
        <authorList>
            <person name="Shin N.R."/>
            <person name="Okamura Y."/>
            <person name="Kirsch R."/>
            <person name="Pauchet Y."/>
        </authorList>
    </citation>
    <scope>NUCLEOTIDE SEQUENCE</scope>
    <source>
        <strain evidence="5">MMC_N1</strain>
    </source>
</reference>
<comment type="caution">
    <text evidence="5">The sequence shown here is derived from an EMBL/GenBank/DDBJ whole genome shotgun (WGS) entry which is preliminary data.</text>
</comment>